<evidence type="ECO:0000256" key="9">
    <source>
        <dbReference type="ARBA" id="ARBA00022833"/>
    </source>
</evidence>
<dbReference type="GO" id="GO:0005886">
    <property type="term" value="C:plasma membrane"/>
    <property type="evidence" value="ECO:0007669"/>
    <property type="project" value="UniProtKB-SubCell"/>
</dbReference>
<feature type="domain" description="Peptidase M50" evidence="14">
    <location>
        <begin position="20"/>
        <end position="114"/>
    </location>
</feature>
<feature type="transmembrane region" description="Helical" evidence="13">
    <location>
        <begin position="179"/>
        <end position="199"/>
    </location>
</feature>
<protein>
    <submittedName>
        <fullName evidence="15">Zn-dependent protease</fullName>
    </submittedName>
</protein>
<dbReference type="PANTHER" id="PTHR35864">
    <property type="entry name" value="ZINC METALLOPROTEASE MJ0611-RELATED"/>
    <property type="match status" value="1"/>
</dbReference>
<keyword evidence="6 13" id="KW-0812">Transmembrane</keyword>
<dbReference type="PANTHER" id="PTHR35864:SF1">
    <property type="entry name" value="ZINC METALLOPROTEASE YWHC-RELATED"/>
    <property type="match status" value="1"/>
</dbReference>
<keyword evidence="16" id="KW-1185">Reference proteome</keyword>
<sequence>MGQLFIENLWTNPGYYFSWVLVVTFSICVHEFCHAWVARWQGDPTAAMTGFMSLDPRRVMGQTSLIALALFGIAWGAVPVDPRHFRRRWSAALVSLSGPAANFVLAVLFACLYHVVMLFIGRHLAPGAHEGLWLYLEIGVRANALLAAFNMLPIPMLDGWEVFALFVPPMNRLTTQQKGSYSLVAIVLLWFTPLSRVLYVLTDYVALFAHLPALVVVHLVRVVGS</sequence>
<dbReference type="GO" id="GO:0008237">
    <property type="term" value="F:metallopeptidase activity"/>
    <property type="evidence" value="ECO:0007669"/>
    <property type="project" value="UniProtKB-KW"/>
</dbReference>
<comment type="subcellular location">
    <subcellularLocation>
        <location evidence="2">Cell membrane</location>
        <topology evidence="2">Multi-pass membrane protein</topology>
    </subcellularLocation>
</comment>
<feature type="transmembrane region" description="Helical" evidence="13">
    <location>
        <begin position="59"/>
        <end position="80"/>
    </location>
</feature>
<evidence type="ECO:0000256" key="6">
    <source>
        <dbReference type="ARBA" id="ARBA00022692"/>
    </source>
</evidence>
<evidence type="ECO:0000256" key="12">
    <source>
        <dbReference type="ARBA" id="ARBA00023136"/>
    </source>
</evidence>
<keyword evidence="12 13" id="KW-0472">Membrane</keyword>
<dbReference type="AlphaFoldDB" id="A0AAE4APZ1"/>
<dbReference type="InterPro" id="IPR052348">
    <property type="entry name" value="Metallopeptidase_M50B"/>
</dbReference>
<evidence type="ECO:0000256" key="1">
    <source>
        <dbReference type="ARBA" id="ARBA00001947"/>
    </source>
</evidence>
<evidence type="ECO:0000256" key="11">
    <source>
        <dbReference type="ARBA" id="ARBA00023049"/>
    </source>
</evidence>
<evidence type="ECO:0000313" key="16">
    <source>
        <dbReference type="Proteomes" id="UP001238163"/>
    </source>
</evidence>
<dbReference type="RefSeq" id="WP_307263351.1">
    <property type="nucleotide sequence ID" value="NZ_JAUSVL010000001.1"/>
</dbReference>
<keyword evidence="8" id="KW-0378">Hydrolase</keyword>
<evidence type="ECO:0000256" key="3">
    <source>
        <dbReference type="ARBA" id="ARBA00007931"/>
    </source>
</evidence>
<feature type="transmembrane region" description="Helical" evidence="13">
    <location>
        <begin position="100"/>
        <end position="120"/>
    </location>
</feature>
<keyword evidence="11" id="KW-0482">Metalloprotease</keyword>
<dbReference type="GO" id="GO:0046872">
    <property type="term" value="F:metal ion binding"/>
    <property type="evidence" value="ECO:0007669"/>
    <property type="project" value="UniProtKB-KW"/>
</dbReference>
<dbReference type="Proteomes" id="UP001238163">
    <property type="component" value="Unassembled WGS sequence"/>
</dbReference>
<dbReference type="GO" id="GO:0006508">
    <property type="term" value="P:proteolysis"/>
    <property type="evidence" value="ECO:0007669"/>
    <property type="project" value="UniProtKB-KW"/>
</dbReference>
<dbReference type="EMBL" id="JAUSVL010000001">
    <property type="protein sequence ID" value="MDQ0291086.1"/>
    <property type="molecule type" value="Genomic_DNA"/>
</dbReference>
<keyword evidence="7" id="KW-0479">Metal-binding</keyword>
<feature type="transmembrane region" description="Helical" evidence="13">
    <location>
        <begin position="204"/>
        <end position="224"/>
    </location>
</feature>
<accession>A0AAE4APZ1</accession>
<evidence type="ECO:0000259" key="14">
    <source>
        <dbReference type="Pfam" id="PF02163"/>
    </source>
</evidence>
<proteinExistence type="inferred from homology"/>
<evidence type="ECO:0000256" key="7">
    <source>
        <dbReference type="ARBA" id="ARBA00022723"/>
    </source>
</evidence>
<evidence type="ECO:0000256" key="5">
    <source>
        <dbReference type="ARBA" id="ARBA00022670"/>
    </source>
</evidence>
<evidence type="ECO:0000256" key="8">
    <source>
        <dbReference type="ARBA" id="ARBA00022801"/>
    </source>
</evidence>
<keyword evidence="10 13" id="KW-1133">Transmembrane helix</keyword>
<comment type="caution">
    <text evidence="15">The sequence shown here is derived from an EMBL/GenBank/DDBJ whole genome shotgun (WGS) entry which is preliminary data.</text>
</comment>
<gene>
    <name evidence="15" type="ORF">J3R75_003193</name>
</gene>
<evidence type="ECO:0000313" key="15">
    <source>
        <dbReference type="EMBL" id="MDQ0291086.1"/>
    </source>
</evidence>
<dbReference type="CDD" id="cd06158">
    <property type="entry name" value="S2P-M50_like_1"/>
    <property type="match status" value="1"/>
</dbReference>
<dbReference type="Pfam" id="PF02163">
    <property type="entry name" value="Peptidase_M50"/>
    <property type="match status" value="1"/>
</dbReference>
<keyword evidence="9" id="KW-0862">Zinc</keyword>
<dbReference type="InterPro" id="IPR008915">
    <property type="entry name" value="Peptidase_M50"/>
</dbReference>
<keyword evidence="5 15" id="KW-0645">Protease</keyword>
<organism evidence="15 16">
    <name type="scientific">Oligosphaera ethanolica</name>
    <dbReference type="NCBI Taxonomy" id="760260"/>
    <lineage>
        <taxon>Bacteria</taxon>
        <taxon>Pseudomonadati</taxon>
        <taxon>Lentisphaerota</taxon>
        <taxon>Oligosphaeria</taxon>
        <taxon>Oligosphaerales</taxon>
        <taxon>Oligosphaeraceae</taxon>
        <taxon>Oligosphaera</taxon>
    </lineage>
</organism>
<name>A0AAE4APZ1_9BACT</name>
<comment type="similarity">
    <text evidence="3">Belongs to the peptidase M50B family.</text>
</comment>
<comment type="cofactor">
    <cofactor evidence="1">
        <name>Zn(2+)</name>
        <dbReference type="ChEBI" id="CHEBI:29105"/>
    </cofactor>
</comment>
<evidence type="ECO:0000256" key="4">
    <source>
        <dbReference type="ARBA" id="ARBA00022475"/>
    </source>
</evidence>
<keyword evidence="4" id="KW-1003">Cell membrane</keyword>
<evidence type="ECO:0000256" key="13">
    <source>
        <dbReference type="SAM" id="Phobius"/>
    </source>
</evidence>
<dbReference type="InterPro" id="IPR044537">
    <property type="entry name" value="Rip2-like"/>
</dbReference>
<evidence type="ECO:0000256" key="2">
    <source>
        <dbReference type="ARBA" id="ARBA00004651"/>
    </source>
</evidence>
<reference evidence="15" key="1">
    <citation type="submission" date="2023-07" db="EMBL/GenBank/DDBJ databases">
        <title>Genomic Encyclopedia of Type Strains, Phase IV (KMG-IV): sequencing the most valuable type-strain genomes for metagenomic binning, comparative biology and taxonomic classification.</title>
        <authorList>
            <person name="Goeker M."/>
        </authorList>
    </citation>
    <scope>NUCLEOTIDE SEQUENCE</scope>
    <source>
        <strain evidence="15">DSM 24202</strain>
    </source>
</reference>
<feature type="transmembrane region" description="Helical" evidence="13">
    <location>
        <begin position="16"/>
        <end position="38"/>
    </location>
</feature>
<evidence type="ECO:0000256" key="10">
    <source>
        <dbReference type="ARBA" id="ARBA00022989"/>
    </source>
</evidence>